<keyword evidence="2" id="KW-1133">Transmembrane helix</keyword>
<keyword evidence="2" id="KW-0812">Transmembrane</keyword>
<evidence type="ECO:0000256" key="2">
    <source>
        <dbReference type="SAM" id="Phobius"/>
    </source>
</evidence>
<organism evidence="3 4">
    <name type="scientific">Cuscuta epithymum</name>
    <dbReference type="NCBI Taxonomy" id="186058"/>
    <lineage>
        <taxon>Eukaryota</taxon>
        <taxon>Viridiplantae</taxon>
        <taxon>Streptophyta</taxon>
        <taxon>Embryophyta</taxon>
        <taxon>Tracheophyta</taxon>
        <taxon>Spermatophyta</taxon>
        <taxon>Magnoliopsida</taxon>
        <taxon>eudicotyledons</taxon>
        <taxon>Gunneridae</taxon>
        <taxon>Pentapetalae</taxon>
        <taxon>asterids</taxon>
        <taxon>lamiids</taxon>
        <taxon>Solanales</taxon>
        <taxon>Convolvulaceae</taxon>
        <taxon>Cuscuteae</taxon>
        <taxon>Cuscuta</taxon>
        <taxon>Cuscuta subgen. Cuscuta</taxon>
    </lineage>
</organism>
<sequence>MKSKNLWIAVTYYSIAILISIIDPATAMAFLPFVNQMHYHAYAWESSTRTVLIEETEEIEEGNDGKKLQGIISSNPDGRGSKGTGLANMLKPMLGFQPKMIHEPNQEDVVQILLGLHEKYESQKYESQNY</sequence>
<keyword evidence="4" id="KW-1185">Reference proteome</keyword>
<comment type="caution">
    <text evidence="3">The sequence shown here is derived from an EMBL/GenBank/DDBJ whole genome shotgun (WGS) entry which is preliminary data.</text>
</comment>
<evidence type="ECO:0000313" key="3">
    <source>
        <dbReference type="EMBL" id="CAH9085366.1"/>
    </source>
</evidence>
<evidence type="ECO:0000313" key="4">
    <source>
        <dbReference type="Proteomes" id="UP001152523"/>
    </source>
</evidence>
<keyword evidence="2" id="KW-0472">Membrane</keyword>
<evidence type="ECO:0000256" key="1">
    <source>
        <dbReference type="SAM" id="MobiDB-lite"/>
    </source>
</evidence>
<name>A0AAV0CTT1_9ASTE</name>
<proteinExistence type="predicted"/>
<feature type="region of interest" description="Disordered" evidence="1">
    <location>
        <begin position="63"/>
        <end position="84"/>
    </location>
</feature>
<feature type="transmembrane region" description="Helical" evidence="2">
    <location>
        <begin position="6"/>
        <end position="31"/>
    </location>
</feature>
<dbReference type="AlphaFoldDB" id="A0AAV0CTT1"/>
<protein>
    <submittedName>
        <fullName evidence="3">Uncharacterized protein</fullName>
    </submittedName>
</protein>
<dbReference type="Proteomes" id="UP001152523">
    <property type="component" value="Unassembled WGS sequence"/>
</dbReference>
<dbReference type="EMBL" id="CAMAPF010000050">
    <property type="protein sequence ID" value="CAH9085366.1"/>
    <property type="molecule type" value="Genomic_DNA"/>
</dbReference>
<gene>
    <name evidence="3" type="ORF">CEPIT_LOCUS9255</name>
</gene>
<reference evidence="3" key="1">
    <citation type="submission" date="2022-07" db="EMBL/GenBank/DDBJ databases">
        <authorList>
            <person name="Macas J."/>
            <person name="Novak P."/>
            <person name="Neumann P."/>
        </authorList>
    </citation>
    <scope>NUCLEOTIDE SEQUENCE</scope>
</reference>
<accession>A0AAV0CTT1</accession>